<feature type="region of interest" description="Disordered" evidence="6">
    <location>
        <begin position="700"/>
        <end position="742"/>
    </location>
</feature>
<dbReference type="GO" id="GO:0005524">
    <property type="term" value="F:ATP binding"/>
    <property type="evidence" value="ECO:0007669"/>
    <property type="project" value="UniProtKB-UniRule"/>
</dbReference>
<dbReference type="PANTHER" id="PTHR43289">
    <property type="entry name" value="MITOGEN-ACTIVATED PROTEIN KINASE KINASE KINASE 20-RELATED"/>
    <property type="match status" value="1"/>
</dbReference>
<dbReference type="Pfam" id="PF00069">
    <property type="entry name" value="Pkinase"/>
    <property type="match status" value="1"/>
</dbReference>
<dbReference type="SUPFAM" id="SSF56112">
    <property type="entry name" value="Protein kinase-like (PK-like)"/>
    <property type="match status" value="1"/>
</dbReference>
<dbReference type="CDD" id="cd18773">
    <property type="entry name" value="PDC1_HK_sensor"/>
    <property type="match status" value="1"/>
</dbReference>
<keyword evidence="7" id="KW-1133">Transmembrane helix</keyword>
<dbReference type="InterPro" id="IPR011009">
    <property type="entry name" value="Kinase-like_dom_sf"/>
</dbReference>
<keyword evidence="2 5" id="KW-0547">Nucleotide-binding</keyword>
<dbReference type="EMBL" id="SJPT01000003">
    <property type="protein sequence ID" value="TWU23908.1"/>
    <property type="molecule type" value="Genomic_DNA"/>
</dbReference>
<keyword evidence="7" id="KW-0812">Transmembrane</keyword>
<feature type="domain" description="Protein kinase" evidence="8">
    <location>
        <begin position="423"/>
        <end position="696"/>
    </location>
</feature>
<feature type="compositionally biased region" description="Polar residues" evidence="6">
    <location>
        <begin position="729"/>
        <end position="742"/>
    </location>
</feature>
<sequence length="742" mass="82352">MSRFNFFRSSIRTSASGHPKAHMTWASRSMANSVIRTRTFLRKQLWVWPIVAVLVLSLVGYFTNNLVETTIKGNLSSGLKSFVGIETEMLEKWFRVQKSNAQTLANSLPVRSVVYKMIAEQTEAAASEPATTSLDDELQTHLAPAMSSHDYIGYFVADRSHRILSASQHALVGQDDIPEYHSFLAECLEGKTVVSPPFASVVMLPDETGRLRVGQPTMYACAPLRDESFQVVGVLALQIRPEREFTGILQLGTVGVSGETYAFNEEGMMVSNSRFDEELMLLGILPDRENSRSILNVSLRDPGGNMLDGYRPQTRRSKLPLTRMTADAIAGNAAVDVEGYRDFRGVPVVGAWRWMPEYKIGVVTEISVAQAYRPLVILRTTFLALFGMLILSSIAIFAFTVLVSRLHRDAQKAALKAQQLGQYTLEEQIGRGAMGVVYRGHHAMLRRPAAIKMLDIEKMNEETLARFEREVQITCQLNHPNTIAIYDYGRTPEELFYYAMEFIEGIDLQSLVTQYGPQPEARVIHILRQMCGSLYEAHSQGLVHRDIKPANTMIAVRGCVPDVVKVLDFGLVKSINDTTDKHPQNGLTGTPLYMSPEAIQSPLTVDACSDLYAVGAVGYFLITGRPVFQAETIAELCHKHLDDDPVSPSQLVSGAISPELEHAILSCLEKRRAKRPQTARDLAKLLEKCPLAHDWTTEDGGQWWSRHDRGKKRPSGVAAKAPVDAGPVTDQTMDQTIDQAGT</sequence>
<evidence type="ECO:0000259" key="8">
    <source>
        <dbReference type="PROSITE" id="PS50011"/>
    </source>
</evidence>
<dbReference type="Gene3D" id="1.10.510.10">
    <property type="entry name" value="Transferase(Phosphotransferase) domain 1"/>
    <property type="match status" value="1"/>
</dbReference>
<dbReference type="GO" id="GO:0004674">
    <property type="term" value="F:protein serine/threonine kinase activity"/>
    <property type="evidence" value="ECO:0007669"/>
    <property type="project" value="UniProtKB-EC"/>
</dbReference>
<dbReference type="InterPro" id="IPR008271">
    <property type="entry name" value="Ser/Thr_kinase_AS"/>
</dbReference>
<dbReference type="EC" id="2.7.11.1" evidence="9"/>
<dbReference type="PROSITE" id="PS50011">
    <property type="entry name" value="PROTEIN_KINASE_DOM"/>
    <property type="match status" value="1"/>
</dbReference>
<dbReference type="PANTHER" id="PTHR43289:SF6">
    <property type="entry name" value="SERINE_THREONINE-PROTEIN KINASE NEKL-3"/>
    <property type="match status" value="1"/>
</dbReference>
<keyword evidence="4 5" id="KW-0067">ATP-binding</keyword>
<accession>A0A5C6CHQ6</accession>
<evidence type="ECO:0000256" key="2">
    <source>
        <dbReference type="ARBA" id="ARBA00022741"/>
    </source>
</evidence>
<evidence type="ECO:0000313" key="9">
    <source>
        <dbReference type="EMBL" id="TWU23908.1"/>
    </source>
</evidence>
<evidence type="ECO:0000256" key="1">
    <source>
        <dbReference type="ARBA" id="ARBA00022679"/>
    </source>
</evidence>
<reference evidence="9 10" key="1">
    <citation type="submission" date="2019-02" db="EMBL/GenBank/DDBJ databases">
        <title>Deep-cultivation of Planctomycetes and their phenomic and genomic characterization uncovers novel biology.</title>
        <authorList>
            <person name="Wiegand S."/>
            <person name="Jogler M."/>
            <person name="Boedeker C."/>
            <person name="Pinto D."/>
            <person name="Vollmers J."/>
            <person name="Rivas-Marin E."/>
            <person name="Kohn T."/>
            <person name="Peeters S.H."/>
            <person name="Heuer A."/>
            <person name="Rast P."/>
            <person name="Oberbeckmann S."/>
            <person name="Bunk B."/>
            <person name="Jeske O."/>
            <person name="Meyerdierks A."/>
            <person name="Storesund J.E."/>
            <person name="Kallscheuer N."/>
            <person name="Luecker S."/>
            <person name="Lage O.M."/>
            <person name="Pohl T."/>
            <person name="Merkel B.J."/>
            <person name="Hornburger P."/>
            <person name="Mueller R.-W."/>
            <person name="Bruemmer F."/>
            <person name="Labrenz M."/>
            <person name="Spormann A.M."/>
            <person name="Op Den Camp H."/>
            <person name="Overmann J."/>
            <person name="Amann R."/>
            <person name="Jetten M.S.M."/>
            <person name="Mascher T."/>
            <person name="Medema M.H."/>
            <person name="Devos D.P."/>
            <person name="Kaster A.-K."/>
            <person name="Ovreas L."/>
            <person name="Rohde M."/>
            <person name="Galperin M.Y."/>
            <person name="Jogler C."/>
        </authorList>
    </citation>
    <scope>NUCLEOTIDE SEQUENCE [LARGE SCALE GENOMIC DNA]</scope>
    <source>
        <strain evidence="9 10">Pla52o</strain>
    </source>
</reference>
<dbReference type="CDD" id="cd14014">
    <property type="entry name" value="STKc_PknB_like"/>
    <property type="match status" value="1"/>
</dbReference>
<keyword evidence="3 9" id="KW-0418">Kinase</keyword>
<evidence type="ECO:0000256" key="5">
    <source>
        <dbReference type="PROSITE-ProRule" id="PRU10141"/>
    </source>
</evidence>
<dbReference type="SMART" id="SM00220">
    <property type="entry name" value="S_TKc"/>
    <property type="match status" value="1"/>
</dbReference>
<keyword evidence="10" id="KW-1185">Reference proteome</keyword>
<name>A0A5C6CHQ6_9BACT</name>
<feature type="transmembrane region" description="Helical" evidence="7">
    <location>
        <begin position="45"/>
        <end position="62"/>
    </location>
</feature>
<keyword evidence="7" id="KW-0472">Membrane</keyword>
<dbReference type="AlphaFoldDB" id="A0A5C6CHQ6"/>
<evidence type="ECO:0000256" key="7">
    <source>
        <dbReference type="SAM" id="Phobius"/>
    </source>
</evidence>
<comment type="caution">
    <text evidence="9">The sequence shown here is derived from an EMBL/GenBank/DDBJ whole genome shotgun (WGS) entry which is preliminary data.</text>
</comment>
<dbReference type="RefSeq" id="WP_146594193.1">
    <property type="nucleotide sequence ID" value="NZ_SJPT01000003.1"/>
</dbReference>
<feature type="transmembrane region" description="Helical" evidence="7">
    <location>
        <begin position="382"/>
        <end position="403"/>
    </location>
</feature>
<organism evidence="9 10">
    <name type="scientific">Novipirellula galeiformis</name>
    <dbReference type="NCBI Taxonomy" id="2528004"/>
    <lineage>
        <taxon>Bacteria</taxon>
        <taxon>Pseudomonadati</taxon>
        <taxon>Planctomycetota</taxon>
        <taxon>Planctomycetia</taxon>
        <taxon>Pirellulales</taxon>
        <taxon>Pirellulaceae</taxon>
        <taxon>Novipirellula</taxon>
    </lineage>
</organism>
<keyword evidence="1 9" id="KW-0808">Transferase</keyword>
<evidence type="ECO:0000256" key="6">
    <source>
        <dbReference type="SAM" id="MobiDB-lite"/>
    </source>
</evidence>
<evidence type="ECO:0000256" key="4">
    <source>
        <dbReference type="ARBA" id="ARBA00022840"/>
    </source>
</evidence>
<protein>
    <submittedName>
        <fullName evidence="9">Serine/threonine-protein kinase PknB</fullName>
        <ecNumber evidence="9">2.7.11.1</ecNumber>
    </submittedName>
</protein>
<dbReference type="InterPro" id="IPR000719">
    <property type="entry name" value="Prot_kinase_dom"/>
</dbReference>
<dbReference type="PROSITE" id="PS00108">
    <property type="entry name" value="PROTEIN_KINASE_ST"/>
    <property type="match status" value="1"/>
</dbReference>
<dbReference type="PROSITE" id="PS00107">
    <property type="entry name" value="PROTEIN_KINASE_ATP"/>
    <property type="match status" value="1"/>
</dbReference>
<evidence type="ECO:0000313" key="10">
    <source>
        <dbReference type="Proteomes" id="UP000316304"/>
    </source>
</evidence>
<evidence type="ECO:0000256" key="3">
    <source>
        <dbReference type="ARBA" id="ARBA00022777"/>
    </source>
</evidence>
<dbReference type="OrthoDB" id="6111975at2"/>
<proteinExistence type="predicted"/>
<dbReference type="Proteomes" id="UP000316304">
    <property type="component" value="Unassembled WGS sequence"/>
</dbReference>
<feature type="binding site" evidence="5">
    <location>
        <position position="452"/>
    </location>
    <ligand>
        <name>ATP</name>
        <dbReference type="ChEBI" id="CHEBI:30616"/>
    </ligand>
</feature>
<gene>
    <name evidence="9" type="primary">pknB_2</name>
    <name evidence="9" type="ORF">Pla52o_18310</name>
</gene>
<dbReference type="InterPro" id="IPR017441">
    <property type="entry name" value="Protein_kinase_ATP_BS"/>
</dbReference>